<keyword evidence="6" id="KW-1185">Reference proteome</keyword>
<sequence length="245" mass="27961">MNSYSISIRPFGIHAILVEWPGRVDVAILEDILQFTQYLKECCLKDEEWEIVPAYNSVTLIYRQEPIAFDQLKTKLLNWYKEDIKVVKRQKILWNLPVCYDEDFGIDLNEISQKSAMSINEIVSLHTSHVYTVFGIGFLPGFTYLGGLPEVLEFNRRSQPRSKVLRGSVGLAGKQTGIYPQDSPGGWNIIGNCSVPMFDPKAKEPCFVSVGDQVQFYKITRAEYDLHKIESEVGIYKLKKTVLDA</sequence>
<dbReference type="Gene3D" id="2.40.100.10">
    <property type="entry name" value="Cyclophilin-like"/>
    <property type="match status" value="1"/>
</dbReference>
<dbReference type="GO" id="GO:0005524">
    <property type="term" value="F:ATP binding"/>
    <property type="evidence" value="ECO:0007669"/>
    <property type="project" value="UniProtKB-KW"/>
</dbReference>
<comment type="caution">
    <text evidence="5">The sequence shown here is derived from an EMBL/GenBank/DDBJ whole genome shotgun (WGS) entry which is preliminary data.</text>
</comment>
<keyword evidence="2 5" id="KW-0378">Hydrolase</keyword>
<dbReference type="InterPro" id="IPR010016">
    <property type="entry name" value="PxpB"/>
</dbReference>
<dbReference type="Proteomes" id="UP000540519">
    <property type="component" value="Unassembled WGS sequence"/>
</dbReference>
<dbReference type="SUPFAM" id="SSF50891">
    <property type="entry name" value="Cyclophilin-like"/>
    <property type="match status" value="1"/>
</dbReference>
<dbReference type="SUPFAM" id="SSF160467">
    <property type="entry name" value="PH0987 N-terminal domain-like"/>
    <property type="match status" value="1"/>
</dbReference>
<organism evidence="5 6">
    <name type="scientific">Zobellia amurskyensis</name>
    <dbReference type="NCBI Taxonomy" id="248905"/>
    <lineage>
        <taxon>Bacteria</taxon>
        <taxon>Pseudomonadati</taxon>
        <taxon>Bacteroidota</taxon>
        <taxon>Flavobacteriia</taxon>
        <taxon>Flavobacteriales</taxon>
        <taxon>Flavobacteriaceae</taxon>
        <taxon>Zobellia</taxon>
    </lineage>
</organism>
<evidence type="ECO:0000259" key="4">
    <source>
        <dbReference type="SMART" id="SM00796"/>
    </source>
</evidence>
<dbReference type="AlphaFoldDB" id="A0A7X3D2E8"/>
<dbReference type="GO" id="GO:0017168">
    <property type="term" value="F:5-oxoprolinase (ATP-hydrolyzing) activity"/>
    <property type="evidence" value="ECO:0007669"/>
    <property type="project" value="UniProtKB-EC"/>
</dbReference>
<keyword evidence="1" id="KW-0547">Nucleotide-binding</keyword>
<dbReference type="InterPro" id="IPR003833">
    <property type="entry name" value="CT_C_D"/>
</dbReference>
<dbReference type="SMART" id="SM00796">
    <property type="entry name" value="AHS1"/>
    <property type="match status" value="1"/>
</dbReference>
<evidence type="ECO:0000256" key="3">
    <source>
        <dbReference type="ARBA" id="ARBA00022840"/>
    </source>
</evidence>
<protein>
    <submittedName>
        <fullName evidence="5">5-oxoprolinase subunit PxpB</fullName>
        <ecNumber evidence="5">3.5.2.9</ecNumber>
    </submittedName>
</protein>
<gene>
    <name evidence="5" type="primary">pxpB</name>
    <name evidence="5" type="ORF">D9O36_15080</name>
</gene>
<dbReference type="EC" id="3.5.2.9" evidence="5"/>
<dbReference type="Gene3D" id="3.30.1360.40">
    <property type="match status" value="1"/>
</dbReference>
<evidence type="ECO:0000313" key="6">
    <source>
        <dbReference type="Proteomes" id="UP000540519"/>
    </source>
</evidence>
<evidence type="ECO:0000256" key="2">
    <source>
        <dbReference type="ARBA" id="ARBA00022801"/>
    </source>
</evidence>
<dbReference type="NCBIfam" id="TIGR00370">
    <property type="entry name" value="5-oxoprolinase subunit PxpB"/>
    <property type="match status" value="1"/>
</dbReference>
<evidence type="ECO:0000256" key="1">
    <source>
        <dbReference type="ARBA" id="ARBA00022741"/>
    </source>
</evidence>
<name>A0A7X3D2E8_9FLAO</name>
<feature type="domain" description="Carboxyltransferase" evidence="4">
    <location>
        <begin position="6"/>
        <end position="208"/>
    </location>
</feature>
<reference evidence="5 6" key="1">
    <citation type="journal article" date="2019" name="Mar. Drugs">
        <title>Comparative Genomics and CAZyme Genome Repertoires of Marine Zobellia amurskyensis KMM 3526(T) and Zobellia laminariae KMM 3676(T).</title>
        <authorList>
            <person name="Chernysheva N."/>
            <person name="Bystritskaya E."/>
            <person name="Stenkova A."/>
            <person name="Golovkin I."/>
            <person name="Nedashkovskaya O."/>
            <person name="Isaeva M."/>
        </authorList>
    </citation>
    <scope>NUCLEOTIDE SEQUENCE [LARGE SCALE GENOMIC DNA]</scope>
    <source>
        <strain evidence="5 6">KMM 3526</strain>
    </source>
</reference>
<keyword evidence="3" id="KW-0067">ATP-binding</keyword>
<dbReference type="PANTHER" id="PTHR34698:SF2">
    <property type="entry name" value="5-OXOPROLINASE SUBUNIT B"/>
    <property type="match status" value="1"/>
</dbReference>
<evidence type="ECO:0000313" key="5">
    <source>
        <dbReference type="EMBL" id="MUH37174.1"/>
    </source>
</evidence>
<dbReference type="EMBL" id="RCNR01000033">
    <property type="protein sequence ID" value="MUH37174.1"/>
    <property type="molecule type" value="Genomic_DNA"/>
</dbReference>
<dbReference type="PANTHER" id="PTHR34698">
    <property type="entry name" value="5-OXOPROLINASE SUBUNIT B"/>
    <property type="match status" value="1"/>
</dbReference>
<dbReference type="Pfam" id="PF02682">
    <property type="entry name" value="CT_C_D"/>
    <property type="match status" value="1"/>
</dbReference>
<dbReference type="InterPro" id="IPR029000">
    <property type="entry name" value="Cyclophilin-like_dom_sf"/>
</dbReference>
<accession>A0A7X3D2E8</accession>
<proteinExistence type="predicted"/>
<dbReference type="RefSeq" id="WP_168927022.1">
    <property type="nucleotide sequence ID" value="NZ_RCNR01000033.1"/>
</dbReference>